<dbReference type="STRING" id="484498.SAMN05421686_1261"/>
<dbReference type="AlphaFoldDB" id="A0A1N7QDV8"/>
<keyword evidence="2" id="KW-0540">Nuclease</keyword>
<sequence>MKCIFCKKDSTESKSVEHIIPESLWNTKQILPAGVVCDKCNNYFSRKVEKPFLCSPDMEALRFHQAIPSKKGRIPPIKGIISGSSSPIRAHRVLDGEDVVTNIELDTEQFELVKSGGSSQLYLPMGFEKPTVSETSRFIAKVATEALAQRVLGHEGGVEYIVDEEQFDPIRNHARYGQPKEWPIYSRRIYDANEDKEIHGEKGQLVHEYDFLHTSQGELYFVLALFGVEMTINVGGPDIEGYEMWLKENNDESPLYSGKNASS</sequence>
<organism evidence="2 3">
    <name type="scientific">Thalassolituus maritimus</name>
    <dbReference type="NCBI Taxonomy" id="484498"/>
    <lineage>
        <taxon>Bacteria</taxon>
        <taxon>Pseudomonadati</taxon>
        <taxon>Pseudomonadota</taxon>
        <taxon>Gammaproteobacteria</taxon>
        <taxon>Oceanospirillales</taxon>
        <taxon>Oceanospirillaceae</taxon>
        <taxon>Thalassolituus</taxon>
    </lineage>
</organism>
<dbReference type="EMBL" id="FTOH01000026">
    <property type="protein sequence ID" value="SIT21018.1"/>
    <property type="molecule type" value="Genomic_DNA"/>
</dbReference>
<dbReference type="Proteomes" id="UP000185639">
    <property type="component" value="Unassembled WGS sequence"/>
</dbReference>
<dbReference type="RefSeq" id="WP_076518270.1">
    <property type="nucleotide sequence ID" value="NZ_FTOH01000026.1"/>
</dbReference>
<evidence type="ECO:0000313" key="2">
    <source>
        <dbReference type="EMBL" id="SIT21018.1"/>
    </source>
</evidence>
<dbReference type="InterPro" id="IPR029471">
    <property type="entry name" value="HNH_5"/>
</dbReference>
<evidence type="ECO:0000259" key="1">
    <source>
        <dbReference type="Pfam" id="PF14279"/>
    </source>
</evidence>
<dbReference type="OrthoDB" id="5184303at2"/>
<keyword evidence="2" id="KW-0378">Hydrolase</keyword>
<keyword evidence="3" id="KW-1185">Reference proteome</keyword>
<gene>
    <name evidence="2" type="ORF">SAMN05421686_1261</name>
</gene>
<feature type="domain" description="HNH endonuclease 5" evidence="1">
    <location>
        <begin position="3"/>
        <end position="52"/>
    </location>
</feature>
<dbReference type="Pfam" id="PF14279">
    <property type="entry name" value="HNH_5"/>
    <property type="match status" value="1"/>
</dbReference>
<keyword evidence="2" id="KW-0255">Endonuclease</keyword>
<proteinExistence type="predicted"/>
<evidence type="ECO:0000313" key="3">
    <source>
        <dbReference type="Proteomes" id="UP000185639"/>
    </source>
</evidence>
<reference evidence="3" key="1">
    <citation type="submission" date="2017-01" db="EMBL/GenBank/DDBJ databases">
        <authorList>
            <person name="Varghese N."/>
            <person name="Submissions S."/>
        </authorList>
    </citation>
    <scope>NUCLEOTIDE SEQUENCE [LARGE SCALE GENOMIC DNA]</scope>
    <source>
        <strain evidence="3">DSM 24913</strain>
    </source>
</reference>
<accession>A0A1N7QDV8</accession>
<protein>
    <submittedName>
        <fullName evidence="2">HNH endonuclease</fullName>
    </submittedName>
</protein>
<name>A0A1N7QDV8_9GAMM</name>
<dbReference type="GO" id="GO:0004519">
    <property type="term" value="F:endonuclease activity"/>
    <property type="evidence" value="ECO:0007669"/>
    <property type="project" value="UniProtKB-KW"/>
</dbReference>